<feature type="compositionally biased region" description="Low complexity" evidence="1">
    <location>
        <begin position="240"/>
        <end position="258"/>
    </location>
</feature>
<dbReference type="InterPro" id="IPR000683">
    <property type="entry name" value="Gfo/Idh/MocA-like_OxRdtase_N"/>
</dbReference>
<feature type="domain" description="Gfo/Idh/MocA-like oxidoreductase N-terminal" evidence="2">
    <location>
        <begin position="5"/>
        <end position="151"/>
    </location>
</feature>
<name>A0ABR4GPL3_9EURO</name>
<feature type="region of interest" description="Disordered" evidence="1">
    <location>
        <begin position="351"/>
        <end position="386"/>
    </location>
</feature>
<comment type="caution">
    <text evidence="4">The sequence shown here is derived from an EMBL/GenBank/DDBJ whole genome shotgun (WGS) entry which is preliminary data.</text>
</comment>
<evidence type="ECO:0000313" key="5">
    <source>
        <dbReference type="Proteomes" id="UP001610563"/>
    </source>
</evidence>
<evidence type="ECO:0000259" key="2">
    <source>
        <dbReference type="Pfam" id="PF01408"/>
    </source>
</evidence>
<keyword evidence="5" id="KW-1185">Reference proteome</keyword>
<dbReference type="Proteomes" id="UP001610563">
    <property type="component" value="Unassembled WGS sequence"/>
</dbReference>
<dbReference type="InterPro" id="IPR004104">
    <property type="entry name" value="Gfo/Idh/MocA-like_OxRdtase_C"/>
</dbReference>
<reference evidence="4 5" key="1">
    <citation type="submission" date="2024-07" db="EMBL/GenBank/DDBJ databases">
        <title>Section-level genome sequencing and comparative genomics of Aspergillus sections Usti and Cavernicolus.</title>
        <authorList>
            <consortium name="Lawrence Berkeley National Laboratory"/>
            <person name="Nybo J.L."/>
            <person name="Vesth T.C."/>
            <person name="Theobald S."/>
            <person name="Frisvad J.C."/>
            <person name="Larsen T.O."/>
            <person name="Kjaerboelling I."/>
            <person name="Rothschild-Mancinelli K."/>
            <person name="Lyhne E.K."/>
            <person name="Kogle M.E."/>
            <person name="Barry K."/>
            <person name="Clum A."/>
            <person name="Na H."/>
            <person name="Ledsgaard L."/>
            <person name="Lin J."/>
            <person name="Lipzen A."/>
            <person name="Kuo A."/>
            <person name="Riley R."/>
            <person name="Mondo S."/>
            <person name="Labutti K."/>
            <person name="Haridas S."/>
            <person name="Pangalinan J."/>
            <person name="Salamov A.A."/>
            <person name="Simmons B.A."/>
            <person name="Magnuson J.K."/>
            <person name="Chen J."/>
            <person name="Drula E."/>
            <person name="Henrissat B."/>
            <person name="Wiebenga A."/>
            <person name="Lubbers R.J."/>
            <person name="Gomes A.C."/>
            <person name="Makela M.R."/>
            <person name="Stajich J."/>
            <person name="Grigoriev I.V."/>
            <person name="Mortensen U.H."/>
            <person name="De Vries R.P."/>
            <person name="Baker S.E."/>
            <person name="Andersen M.R."/>
        </authorList>
    </citation>
    <scope>NUCLEOTIDE SEQUENCE [LARGE SCALE GENOMIC DNA]</scope>
    <source>
        <strain evidence="4 5">CBS 209.92</strain>
    </source>
</reference>
<dbReference type="Pfam" id="PF01408">
    <property type="entry name" value="GFO_IDH_MocA"/>
    <property type="match status" value="1"/>
</dbReference>
<evidence type="ECO:0000313" key="4">
    <source>
        <dbReference type="EMBL" id="KAL2801004.1"/>
    </source>
</evidence>
<dbReference type="InterPro" id="IPR051450">
    <property type="entry name" value="Gfo/Idh/MocA_Oxidoreductases"/>
</dbReference>
<evidence type="ECO:0000256" key="1">
    <source>
        <dbReference type="SAM" id="MobiDB-lite"/>
    </source>
</evidence>
<sequence length="581" mass="63982">MKELSFLIIGAGSRGTAYGRAITTSTPARIAAIAEPVPYKRRIFGEKYIWGSESPKPSQQFGGWKEWIEFEVKRRNASNSRAGSGTGSENEGKEGGVDGVLICTLDETHIEILTALAEHNLLDLHILCEKPLALSLSDCLSIYAARTKAQSQSQSIFSIGHVLRYSPHNLLLWKLVRVDKVIGDIVSVEHTEPVGYWHFAHSYVRGNWRRETESGDGSLLTKSCHDVDFLRWLIEEPVYTPSTPSAPTSTSTGQASSTDDTVPPQPNHKLTLRSIHSTGHLAQFTPSRKPLAAGSATNCTTCPIERDCTYSALRIYRDNQLRQGETGWPVNIVCPDIEDFLSPSSLASEESSSVLANGTNGAGAEVDTSKAESHLDSALSQDYDEATPDSEIAKRPWYGRCVWESDNEVCDDQVVTISWDTDPIHTTNPLNSRKERKNRSGITATLHMTAPTEAQCVRRGRIYGTTGEITYDSRQIRIFDFATHEVTAHTIPKQPPEEEKAHGGGDYGLARGFVGAVDAVVNRGWGVEDAQRGFVGCAFGDVIRSHAVVFAAEESRRNQKVVRWEGWWKEKLGEVGVAEAR</sequence>
<accession>A0ABR4GPL3</accession>
<dbReference type="EMBL" id="JBFTWV010000002">
    <property type="protein sequence ID" value="KAL2801004.1"/>
    <property type="molecule type" value="Genomic_DNA"/>
</dbReference>
<dbReference type="SUPFAM" id="SSF55347">
    <property type="entry name" value="Glyceraldehyde-3-phosphate dehydrogenase-like, C-terminal domain"/>
    <property type="match status" value="1"/>
</dbReference>
<proteinExistence type="predicted"/>
<feature type="region of interest" description="Disordered" evidence="1">
    <location>
        <begin position="240"/>
        <end position="269"/>
    </location>
</feature>
<feature type="domain" description="Gfo/Idh/MocA-like oxidoreductase C-terminal" evidence="3">
    <location>
        <begin position="180"/>
        <end position="238"/>
    </location>
</feature>
<dbReference type="Gene3D" id="3.30.360.10">
    <property type="entry name" value="Dihydrodipicolinate Reductase, domain 2"/>
    <property type="match status" value="2"/>
</dbReference>
<gene>
    <name evidence="4" type="ORF">BJX66DRAFT_106503</name>
</gene>
<evidence type="ECO:0000259" key="3">
    <source>
        <dbReference type="Pfam" id="PF02894"/>
    </source>
</evidence>
<dbReference type="Gene3D" id="3.40.50.720">
    <property type="entry name" value="NAD(P)-binding Rossmann-like Domain"/>
    <property type="match status" value="1"/>
</dbReference>
<protein>
    <recommendedName>
        <fullName evidence="6">NAD binding Rossmann fold oxidoreductase</fullName>
    </recommendedName>
</protein>
<dbReference type="SUPFAM" id="SSF51735">
    <property type="entry name" value="NAD(P)-binding Rossmann-fold domains"/>
    <property type="match status" value="1"/>
</dbReference>
<dbReference type="PANTHER" id="PTHR43377">
    <property type="entry name" value="BILIVERDIN REDUCTASE A"/>
    <property type="match status" value="1"/>
</dbReference>
<evidence type="ECO:0008006" key="6">
    <source>
        <dbReference type="Google" id="ProtNLM"/>
    </source>
</evidence>
<organism evidence="4 5">
    <name type="scientific">Aspergillus keveii</name>
    <dbReference type="NCBI Taxonomy" id="714993"/>
    <lineage>
        <taxon>Eukaryota</taxon>
        <taxon>Fungi</taxon>
        <taxon>Dikarya</taxon>
        <taxon>Ascomycota</taxon>
        <taxon>Pezizomycotina</taxon>
        <taxon>Eurotiomycetes</taxon>
        <taxon>Eurotiomycetidae</taxon>
        <taxon>Eurotiales</taxon>
        <taxon>Aspergillaceae</taxon>
        <taxon>Aspergillus</taxon>
        <taxon>Aspergillus subgen. Nidulantes</taxon>
    </lineage>
</organism>
<dbReference type="PANTHER" id="PTHR43377:SF12">
    <property type="entry name" value="BINDING ROSSMANN FOLD OXIDOREDUCTASE, PUTATIVE (AFU_ORTHOLOGUE AFUA_3G11840)-RELATED"/>
    <property type="match status" value="1"/>
</dbReference>
<dbReference type="Pfam" id="PF02894">
    <property type="entry name" value="GFO_IDH_MocA_C"/>
    <property type="match status" value="1"/>
</dbReference>
<dbReference type="InterPro" id="IPR036291">
    <property type="entry name" value="NAD(P)-bd_dom_sf"/>
</dbReference>